<protein>
    <submittedName>
        <fullName evidence="1">Uncharacterized protein</fullName>
    </submittedName>
</protein>
<accession>A0A6G0WIM2</accession>
<dbReference type="Proteomes" id="UP000481153">
    <property type="component" value="Unassembled WGS sequence"/>
</dbReference>
<reference evidence="1 2" key="1">
    <citation type="submission" date="2019-07" db="EMBL/GenBank/DDBJ databases">
        <title>Genomics analysis of Aphanomyces spp. identifies a new class of oomycete effector associated with host adaptation.</title>
        <authorList>
            <person name="Gaulin E."/>
        </authorList>
    </citation>
    <scope>NUCLEOTIDE SEQUENCE [LARGE SCALE GENOMIC DNA]</scope>
    <source>
        <strain evidence="1 2">ATCC 201684</strain>
    </source>
</reference>
<evidence type="ECO:0000313" key="2">
    <source>
        <dbReference type="Proteomes" id="UP000481153"/>
    </source>
</evidence>
<proteinExistence type="predicted"/>
<dbReference type="EMBL" id="VJMJ01000202">
    <property type="protein sequence ID" value="KAF0727053.1"/>
    <property type="molecule type" value="Genomic_DNA"/>
</dbReference>
<organism evidence="1 2">
    <name type="scientific">Aphanomyces euteiches</name>
    <dbReference type="NCBI Taxonomy" id="100861"/>
    <lineage>
        <taxon>Eukaryota</taxon>
        <taxon>Sar</taxon>
        <taxon>Stramenopiles</taxon>
        <taxon>Oomycota</taxon>
        <taxon>Saprolegniomycetes</taxon>
        <taxon>Saprolegniales</taxon>
        <taxon>Verrucalvaceae</taxon>
        <taxon>Aphanomyces</taxon>
    </lineage>
</organism>
<comment type="caution">
    <text evidence="1">The sequence shown here is derived from an EMBL/GenBank/DDBJ whole genome shotgun (WGS) entry which is preliminary data.</text>
</comment>
<gene>
    <name evidence="1" type="ORF">Ae201684_014792</name>
</gene>
<name>A0A6G0WIM2_9STRA</name>
<keyword evidence="2" id="KW-1185">Reference proteome</keyword>
<sequence>MWSCWIVKMKQSLGNLHDNKMCLQRSCCQAGIRKDPFNCSPWWIPEASVSVARICRRCGLIRHESSGRCKHDPDAVVLAIVCLCRRVTSDGGCANDERPLHIAMRGDDETILASCGLFKCKLLNDTVAAVCLSTNCQSTWGTAETGGRTTC</sequence>
<evidence type="ECO:0000313" key="1">
    <source>
        <dbReference type="EMBL" id="KAF0727053.1"/>
    </source>
</evidence>
<dbReference type="AlphaFoldDB" id="A0A6G0WIM2"/>